<dbReference type="Pfam" id="PF13585">
    <property type="entry name" value="CHU_C"/>
    <property type="match status" value="1"/>
</dbReference>
<dbReference type="Gene3D" id="2.60.40.740">
    <property type="match status" value="2"/>
</dbReference>
<dbReference type="NCBIfam" id="TIGR04131">
    <property type="entry name" value="Bac_Flav_CTERM"/>
    <property type="match status" value="1"/>
</dbReference>
<proteinExistence type="predicted"/>
<dbReference type="InterPro" id="IPR013783">
    <property type="entry name" value="Ig-like_fold"/>
</dbReference>
<evidence type="ECO:0000313" key="4">
    <source>
        <dbReference type="Proteomes" id="UP000285211"/>
    </source>
</evidence>
<feature type="domain" description="PKD" evidence="1">
    <location>
        <begin position="556"/>
        <end position="624"/>
    </location>
</feature>
<feature type="domain" description="PKD" evidence="1">
    <location>
        <begin position="271"/>
        <end position="318"/>
    </location>
</feature>
<dbReference type="Pfam" id="PF13573">
    <property type="entry name" value="SprB"/>
    <property type="match status" value="5"/>
</dbReference>
<dbReference type="OrthoDB" id="7794186at2"/>
<feature type="domain" description="Ig-like" evidence="2">
    <location>
        <begin position="997"/>
        <end position="1092"/>
    </location>
</feature>
<dbReference type="InterPro" id="IPR026341">
    <property type="entry name" value="T9SS_type_B"/>
</dbReference>
<dbReference type="Gene3D" id="2.60.40.2700">
    <property type="match status" value="2"/>
</dbReference>
<name>A0A437KJW1_9FLAO</name>
<dbReference type="Pfam" id="PF19406">
    <property type="entry name" value="PKD_5"/>
    <property type="match status" value="2"/>
</dbReference>
<dbReference type="Gene3D" id="2.60.40.10">
    <property type="entry name" value="Immunoglobulins"/>
    <property type="match status" value="10"/>
</dbReference>
<reference evidence="3 4" key="1">
    <citation type="submission" date="2019-01" db="EMBL/GenBank/DDBJ databases">
        <authorList>
            <person name="Chen W.-M."/>
        </authorList>
    </citation>
    <scope>NUCLEOTIDE SEQUENCE [LARGE SCALE GENOMIC DNA]</scope>
    <source>
        <strain evidence="3 4">BBQ-12</strain>
    </source>
</reference>
<feature type="domain" description="PKD" evidence="1">
    <location>
        <begin position="438"/>
        <end position="529"/>
    </location>
</feature>
<dbReference type="EMBL" id="SACJ01000018">
    <property type="protein sequence ID" value="RVT71088.1"/>
    <property type="molecule type" value="Genomic_DNA"/>
</dbReference>
<dbReference type="Proteomes" id="UP000285211">
    <property type="component" value="Unassembled WGS sequence"/>
</dbReference>
<dbReference type="Pfam" id="PF18911">
    <property type="entry name" value="PKD_4"/>
    <property type="match status" value="4"/>
</dbReference>
<accession>A0A437KJW1</accession>
<dbReference type="PROSITE" id="PS50093">
    <property type="entry name" value="PKD"/>
    <property type="match status" value="6"/>
</dbReference>
<dbReference type="InterPro" id="IPR000601">
    <property type="entry name" value="PKD_dom"/>
</dbReference>
<dbReference type="SUPFAM" id="SSF49299">
    <property type="entry name" value="PKD domain"/>
    <property type="match status" value="5"/>
</dbReference>
<dbReference type="PROSITE" id="PS50835">
    <property type="entry name" value="IG_LIKE"/>
    <property type="match status" value="2"/>
</dbReference>
<evidence type="ECO:0000313" key="3">
    <source>
        <dbReference type="EMBL" id="RVT71088.1"/>
    </source>
</evidence>
<dbReference type="InterPro" id="IPR022409">
    <property type="entry name" value="PKD/Chitinase_dom"/>
</dbReference>
<sequence length="2023" mass="209735">MKHLYTIILFSILVTSIHKLNAENKIPALDSHHNVEYKKAASLASPTATITGTTAVCQGATSPVITFTGFGGTAPYTFTYTLNGVGPQTISTTGTNDSVTLAVSTGTAGTFDYSLVSFHDAATPTDEITQSGTATVTVGSPTTVDFSFNNDNSCSETAIQFNSSVSGTGTITYSWDFGDATAVSNLPNPIHQFTALGCSTSTFTVVLTVTVNGCIATKSKTITVKQKPDISFNDANNLFATDLFNNCSNAATNPVFSIKVGNTSTSTCISSYSIDWGDGSAATSNATFPASHTYNLVGAYNMVITALGTNGCSNSVTYVIKNVTNPSGGLVSPGSTQNLCAPTAPLNFTISNWGSNSLGTVYDIDYGDGSAIVRYTQTDLESSTYFNASNPSASLNFPIPHSYTITNCPKTEFTVILNVSNACGKTKSSVSNITVYSKPVANFTSPTKACLNTNIAFTNTSTTGYGQSCTQNVIYAWDFGDGTTSSAISPSHSYASAGTYTVTLTAQGYCGLSNPITKTICVEGPLTPSFTLDKTVGCTSLAVTATNTTVETGACTPPTYSWMVTYAASNCGTTATIASQSTKDASYNFTMPGIYSIKLTATNSCGNVVSASQTVEVKKPPTATIAAIPNFCGTAAINPTATITSCAPASSTLTYAWNFPGGIPTTANTANPGTITYSTTGTYTVSLVVTNECGNSVMANQTFSVNKNPTITNTDLSQTLCSGTSSTAISLTSDDASTTFSWTATATAGITGFVASGTASTIPARVITTTNPSAGTITYVVTPKIGICTGTSVSFTINVNPAPSFTTQPVPSSVCLGGTATQLAVVLGGSSGTPTYQWYSNTTNSTTGATLIATATNTTYDPPTTAIGTVYYYCVVTLTSGGCSNLTSSIVAVTVTPQPSISQPVAAQTLCTGAIISTPLSVTPSGGTGTATYKWYSNTTNSNSGGTLISGATTNNYTPPAYTAAGDYYYYVEVSISGSGCGSVTSDVAKVTVLDPPTITAQPMANQVLCQGETAAQLVVAGTGGNGAFSYQWYQNNVSNTSTGTAIPGATTATYLPLTTTAGTQYYYCVLSQTGAGCSVKSAIASVQVSLSPTITTQPVSSTVCVGGTPTTLSFTVSNGVGTPTYQWYSNTVNSNSSGSTIVGQTNATYAPPATVAGTLYYYCVINFPSLSGGCSVVTTNPAAVIVNEKPSIAPESTTICSSATFTVIPANSGGNIIPIGTTYTWSNPTINPSNTITGASAQATPQTNISQTLTNTSVNPSVVTYTVTPISGTCVGNTFTVSVTVNPAINTNVVINDNKCYGANNASISTNITGGIPFTSGSPYNLSWSGPSGFSSTATTISNLKPGNYDLTVTDNGNCPFFKTYTITEPTDIVIAVISKKDISCLGSNNGSVDINVTGGTGNYTYNWTKNAVAFAVSQDISNLGPGIYTVSVTDAKNCGPKTASFTITEPPLLVVSLINKTDVVCYGDATGAINVNVTGGVPSASGYNFAWTGPNGFTSSNQNLSGIGAGTYNLVVTDNQSCSKNLTVSITQSPKINIAYTTTPIVCYGDNSASISVTISGGVPGYQYQWDNMATTLNQTNLSAGDYTITVTDSFGCRQIQTINIPEGPLFKVDPVVKNISCFGAHDGSIALNFVGGIAPVKLQWSDGSTAGTTRNNLGPGTYSVIITDSKPCAISKTFVIVEPQPLVLSANVTNAFDCDIANSGAINLLVSGGTVPFTYSWSNGATTEDLTNVPAGNYLVTVTDARGCVKTAQYSINRPPPIVIGVATKTDVNCDTKEVKQNFTAQVTGGLPPYQLSWSSGVVSGANNEMMSTNQNGTIVLNVTDALGCKANYSFNVNIPSLGSPSFTTNSFGFTTYGFYSIEDPVQFTNTATGGFEAISWDFGDGSFSNEINPVHVFKKEGTYIVNQRVTYPLGCVYSYTVKLEIKKGYNLISPTAFTPNNDGANDYFAPAFKGLKTIVFDVYDTWGGLIYSETGETIKGWDGRIKDQNAENGNYYFKVTAKTFYGATIKDQGAFVLIK</sequence>
<dbReference type="RefSeq" id="WP_128197796.1">
    <property type="nucleotide sequence ID" value="NZ_SACJ01000018.1"/>
</dbReference>
<protein>
    <submittedName>
        <fullName evidence="3">PKD domain-containing protein</fullName>
    </submittedName>
</protein>
<evidence type="ECO:0000259" key="1">
    <source>
        <dbReference type="PROSITE" id="PS50093"/>
    </source>
</evidence>
<dbReference type="InterPro" id="IPR025667">
    <property type="entry name" value="SprB_repeat"/>
</dbReference>
<gene>
    <name evidence="3" type="ORF">EOD40_17615</name>
</gene>
<feature type="domain" description="Ig-like" evidence="2">
    <location>
        <begin position="803"/>
        <end position="896"/>
    </location>
</feature>
<keyword evidence="4" id="KW-1185">Reference proteome</keyword>
<dbReference type="InterPro" id="IPR045828">
    <property type="entry name" value="PKD_Bacteroidetes"/>
</dbReference>
<comment type="caution">
    <text evidence="3">The sequence shown here is derived from an EMBL/GenBank/DDBJ whole genome shotgun (WGS) entry which is preliminary data.</text>
</comment>
<feature type="domain" description="PKD" evidence="1">
    <location>
        <begin position="649"/>
        <end position="705"/>
    </location>
</feature>
<dbReference type="CDD" id="cd00146">
    <property type="entry name" value="PKD"/>
    <property type="match status" value="2"/>
</dbReference>
<organism evidence="3 4">
    <name type="scientific">Flavobacterium sufflavum</name>
    <dbReference type="NCBI Taxonomy" id="1921138"/>
    <lineage>
        <taxon>Bacteria</taxon>
        <taxon>Pseudomonadati</taxon>
        <taxon>Bacteroidota</taxon>
        <taxon>Flavobacteriia</taxon>
        <taxon>Flavobacteriales</taxon>
        <taxon>Flavobacteriaceae</taxon>
        <taxon>Flavobacterium</taxon>
    </lineage>
</organism>
<dbReference type="SMART" id="SM00089">
    <property type="entry name" value="PKD"/>
    <property type="match status" value="6"/>
</dbReference>
<evidence type="ECO:0000259" key="2">
    <source>
        <dbReference type="PROSITE" id="PS50835"/>
    </source>
</evidence>
<dbReference type="InterPro" id="IPR035986">
    <property type="entry name" value="PKD_dom_sf"/>
</dbReference>
<feature type="domain" description="PKD" evidence="1">
    <location>
        <begin position="1869"/>
        <end position="1929"/>
    </location>
</feature>
<dbReference type="InterPro" id="IPR007110">
    <property type="entry name" value="Ig-like_dom"/>
</dbReference>
<feature type="domain" description="PKD" evidence="1">
    <location>
        <begin position="142"/>
        <end position="205"/>
    </location>
</feature>